<dbReference type="Proteomes" id="UP001054837">
    <property type="component" value="Unassembled WGS sequence"/>
</dbReference>
<dbReference type="InterPro" id="IPR008983">
    <property type="entry name" value="Tumour_necrosis_fac-like_dom"/>
</dbReference>
<keyword evidence="5" id="KW-1015">Disulfide bond</keyword>
<feature type="chain" id="PRO_5043607465" evidence="9">
    <location>
        <begin position="19"/>
        <end position="339"/>
    </location>
</feature>
<dbReference type="PROSITE" id="PS50871">
    <property type="entry name" value="C1Q"/>
    <property type="match status" value="1"/>
</dbReference>
<keyword evidence="12" id="KW-1185">Reference proteome</keyword>
<dbReference type="PANTHER" id="PTHR24019">
    <property type="entry name" value="ADIPOLIN"/>
    <property type="match status" value="1"/>
</dbReference>
<organism evidence="11 12">
    <name type="scientific">Caerostris darwini</name>
    <dbReference type="NCBI Taxonomy" id="1538125"/>
    <lineage>
        <taxon>Eukaryota</taxon>
        <taxon>Metazoa</taxon>
        <taxon>Ecdysozoa</taxon>
        <taxon>Arthropoda</taxon>
        <taxon>Chelicerata</taxon>
        <taxon>Arachnida</taxon>
        <taxon>Araneae</taxon>
        <taxon>Araneomorphae</taxon>
        <taxon>Entelegynae</taxon>
        <taxon>Araneoidea</taxon>
        <taxon>Araneidae</taxon>
        <taxon>Caerostris</taxon>
    </lineage>
</organism>
<keyword evidence="3" id="KW-0372">Hormone</keyword>
<dbReference type="PANTHER" id="PTHR24019:SF5">
    <property type="entry name" value="ADIPOLIN"/>
    <property type="match status" value="1"/>
</dbReference>
<evidence type="ECO:0000256" key="1">
    <source>
        <dbReference type="ARBA" id="ARBA00004613"/>
    </source>
</evidence>
<evidence type="ECO:0000259" key="10">
    <source>
        <dbReference type="PROSITE" id="PS50871"/>
    </source>
</evidence>
<sequence length="339" mass="38710">MYLDCVFVLKICICFLQADYIWSVAKEGNKITKQQSLAAWNQIQKNSAREDRKRKKERKKATRHFRNTYMRSLMGPRGPRGPVGPPGPKGAIITKEEMMESFLNTVNDLIRRRHLELPHHNRTNTTEDKAETKVNQTKLDHLTLIAEDTVPKISTAFMWETKEFLYVPKQTKVEIDMFQKVEHEKHLVTSHCLQMTSIIRQMAISMMKDRKPSRQQAGFAYYPGSYNHGINRSNPMTGRFEAPRTGFYHLNAIFHVAFQNLPAYSYELFSLSIKICSSDNKTSLQAISGIGPSKRTTVAVSGVLHLKINEYVSVFIENSSQGNITIIEGTQFSGYLVGV</sequence>
<feature type="signal peptide" evidence="9">
    <location>
        <begin position="1"/>
        <end position="18"/>
    </location>
</feature>
<evidence type="ECO:0000256" key="6">
    <source>
        <dbReference type="ARBA" id="ARBA00023180"/>
    </source>
</evidence>
<feature type="domain" description="C1q" evidence="10">
    <location>
        <begin position="197"/>
        <end position="339"/>
    </location>
</feature>
<evidence type="ECO:0000313" key="11">
    <source>
        <dbReference type="EMBL" id="GIY44462.1"/>
    </source>
</evidence>
<protein>
    <submittedName>
        <fullName evidence="11">Adipolin</fullName>
    </submittedName>
</protein>
<keyword evidence="2" id="KW-0964">Secreted</keyword>
<feature type="compositionally biased region" description="Basic residues" evidence="8">
    <location>
        <begin position="52"/>
        <end position="62"/>
    </location>
</feature>
<evidence type="ECO:0000256" key="4">
    <source>
        <dbReference type="ARBA" id="ARBA00022729"/>
    </source>
</evidence>
<evidence type="ECO:0000256" key="2">
    <source>
        <dbReference type="ARBA" id="ARBA00022525"/>
    </source>
</evidence>
<dbReference type="GO" id="GO:0005615">
    <property type="term" value="C:extracellular space"/>
    <property type="evidence" value="ECO:0007669"/>
    <property type="project" value="TreeGrafter"/>
</dbReference>
<gene>
    <name evidence="11" type="primary">c1qtnf12</name>
    <name evidence="11" type="ORF">CDAR_221751</name>
</gene>
<comment type="similarity">
    <text evidence="7">Belongs to the adipolin/erythroferrone family.</text>
</comment>
<dbReference type="Gene3D" id="2.60.120.40">
    <property type="match status" value="1"/>
</dbReference>
<name>A0AAV4THT7_9ARAC</name>
<evidence type="ECO:0000256" key="9">
    <source>
        <dbReference type="SAM" id="SignalP"/>
    </source>
</evidence>
<evidence type="ECO:0000256" key="8">
    <source>
        <dbReference type="SAM" id="MobiDB-lite"/>
    </source>
</evidence>
<evidence type="ECO:0000256" key="3">
    <source>
        <dbReference type="ARBA" id="ARBA00022702"/>
    </source>
</evidence>
<evidence type="ECO:0000256" key="5">
    <source>
        <dbReference type="ARBA" id="ARBA00023157"/>
    </source>
</evidence>
<feature type="region of interest" description="Disordered" evidence="8">
    <location>
        <begin position="43"/>
        <end position="62"/>
    </location>
</feature>
<dbReference type="InterPro" id="IPR001073">
    <property type="entry name" value="C1q_dom"/>
</dbReference>
<keyword evidence="4 9" id="KW-0732">Signal</keyword>
<dbReference type="EMBL" id="BPLQ01009519">
    <property type="protein sequence ID" value="GIY44462.1"/>
    <property type="molecule type" value="Genomic_DNA"/>
</dbReference>
<dbReference type="GO" id="GO:0005179">
    <property type="term" value="F:hormone activity"/>
    <property type="evidence" value="ECO:0007669"/>
    <property type="project" value="UniProtKB-KW"/>
</dbReference>
<proteinExistence type="inferred from homology"/>
<comment type="subcellular location">
    <subcellularLocation>
        <location evidence="1">Secreted</location>
    </subcellularLocation>
</comment>
<dbReference type="SUPFAM" id="SSF49842">
    <property type="entry name" value="TNF-like"/>
    <property type="match status" value="1"/>
</dbReference>
<dbReference type="InterPro" id="IPR052136">
    <property type="entry name" value="Adipolin/Erythroferrone-rel"/>
</dbReference>
<reference evidence="11 12" key="1">
    <citation type="submission" date="2021-06" db="EMBL/GenBank/DDBJ databases">
        <title>Caerostris darwini draft genome.</title>
        <authorList>
            <person name="Kono N."/>
            <person name="Arakawa K."/>
        </authorList>
    </citation>
    <scope>NUCLEOTIDE SEQUENCE [LARGE SCALE GENOMIC DNA]</scope>
</reference>
<evidence type="ECO:0000256" key="7">
    <source>
        <dbReference type="ARBA" id="ARBA00038198"/>
    </source>
</evidence>
<dbReference type="AlphaFoldDB" id="A0AAV4THT7"/>
<accession>A0AAV4THT7</accession>
<evidence type="ECO:0000313" key="12">
    <source>
        <dbReference type="Proteomes" id="UP001054837"/>
    </source>
</evidence>
<comment type="caution">
    <text evidence="11">The sequence shown here is derived from an EMBL/GenBank/DDBJ whole genome shotgun (WGS) entry which is preliminary data.</text>
</comment>
<keyword evidence="6" id="KW-0325">Glycoprotein</keyword>